<reference evidence="6 7" key="1">
    <citation type="journal article" date="2016" name="Sci. Rep.">
        <title>Metabolic traits of an uncultured archaeal lineage -MSBL1- from brine pools of the Red Sea.</title>
        <authorList>
            <person name="Mwirichia R."/>
            <person name="Alam I."/>
            <person name="Rashid M."/>
            <person name="Vinu M."/>
            <person name="Ba-Alawi W."/>
            <person name="Anthony Kamau A."/>
            <person name="Kamanda Ngugi D."/>
            <person name="Goker M."/>
            <person name="Klenk H.P."/>
            <person name="Bajic V."/>
            <person name="Stingl U."/>
        </authorList>
    </citation>
    <scope>NUCLEOTIDE SEQUENCE [LARGE SCALE GENOMIC DNA]</scope>
    <source>
        <strain evidence="6">SCGC-AAA259I09</strain>
    </source>
</reference>
<dbReference type="InterPro" id="IPR000039">
    <property type="entry name" value="Ribosomal_eL18"/>
</dbReference>
<dbReference type="GO" id="GO:0022625">
    <property type="term" value="C:cytosolic large ribosomal subunit"/>
    <property type="evidence" value="ECO:0007669"/>
    <property type="project" value="TreeGrafter"/>
</dbReference>
<dbReference type="NCBIfam" id="NF003079">
    <property type="entry name" value="PRK04005.1"/>
    <property type="match status" value="1"/>
</dbReference>
<evidence type="ECO:0000256" key="2">
    <source>
        <dbReference type="ARBA" id="ARBA00022980"/>
    </source>
</evidence>
<dbReference type="InterPro" id="IPR022947">
    <property type="entry name" value="Ribosomal_eL18_arc"/>
</dbReference>
<dbReference type="Pfam" id="PF17135">
    <property type="entry name" value="Ribosomal_L18"/>
    <property type="match status" value="1"/>
</dbReference>
<evidence type="ECO:0000259" key="5">
    <source>
        <dbReference type="Pfam" id="PF17135"/>
    </source>
</evidence>
<dbReference type="HAMAP" id="MF_00329">
    <property type="entry name" value="Ribosomal_eL18"/>
    <property type="match status" value="1"/>
</dbReference>
<proteinExistence type="inferred from homology"/>
<dbReference type="PATRIC" id="fig|1698267.3.peg.1032"/>
<dbReference type="PANTHER" id="PTHR10934">
    <property type="entry name" value="60S RIBOSOMAL PROTEIN L18"/>
    <property type="match status" value="1"/>
</dbReference>
<dbReference type="Proteomes" id="UP000070463">
    <property type="component" value="Unassembled WGS sequence"/>
</dbReference>
<accession>A0A133UTL8</accession>
<keyword evidence="2 4" id="KW-0689">Ribosomal protein</keyword>
<dbReference type="EMBL" id="LHXR01000028">
    <property type="protein sequence ID" value="KXA97490.1"/>
    <property type="molecule type" value="Genomic_DNA"/>
</dbReference>
<sequence length="121" mass="13432">MSGGKGPSNPILRGLIRKLRRKGREFDANIWLDLADRLARSNRKRSEVNLSQLDRYTEKGETAIVPGKVLGSGKLTHPLSVAAFSFSSRARRRIQKADGETLTITELLDKNPDGSNMTIIE</sequence>
<evidence type="ECO:0000256" key="3">
    <source>
        <dbReference type="ARBA" id="ARBA00023274"/>
    </source>
</evidence>
<name>A0A133UTL8_9EURY</name>
<gene>
    <name evidence="4" type="primary">rpl18e</name>
    <name evidence="6" type="ORF">AKJ37_02845</name>
</gene>
<dbReference type="Gene3D" id="3.100.10.10">
    <property type="match status" value="1"/>
</dbReference>
<comment type="similarity">
    <text evidence="1 4">Belongs to the eukaryotic ribosomal protein eL18 family.</text>
</comment>
<evidence type="ECO:0000313" key="7">
    <source>
        <dbReference type="Proteomes" id="UP000070463"/>
    </source>
</evidence>
<dbReference type="GO" id="GO:0003723">
    <property type="term" value="F:RNA binding"/>
    <property type="evidence" value="ECO:0007669"/>
    <property type="project" value="TreeGrafter"/>
</dbReference>
<dbReference type="GO" id="GO:0003735">
    <property type="term" value="F:structural constituent of ribosome"/>
    <property type="evidence" value="ECO:0007669"/>
    <property type="project" value="InterPro"/>
</dbReference>
<evidence type="ECO:0000256" key="4">
    <source>
        <dbReference type="HAMAP-Rule" id="MF_00329"/>
    </source>
</evidence>
<feature type="domain" description="Large ribosomal subunit protein uL15/eL18" evidence="5">
    <location>
        <begin position="20"/>
        <end position="120"/>
    </location>
</feature>
<dbReference type="GO" id="GO:0006412">
    <property type="term" value="P:translation"/>
    <property type="evidence" value="ECO:0007669"/>
    <property type="project" value="UniProtKB-UniRule"/>
</dbReference>
<evidence type="ECO:0000313" key="6">
    <source>
        <dbReference type="EMBL" id="KXA97490.1"/>
    </source>
</evidence>
<keyword evidence="3 4" id="KW-0687">Ribonucleoprotein</keyword>
<dbReference type="AlphaFoldDB" id="A0A133UTL8"/>
<dbReference type="SUPFAM" id="SSF52080">
    <property type="entry name" value="Ribosomal proteins L15p and L18e"/>
    <property type="match status" value="1"/>
</dbReference>
<dbReference type="PANTHER" id="PTHR10934:SF2">
    <property type="entry name" value="LARGE RIBOSOMAL SUBUNIT PROTEIN EL18"/>
    <property type="match status" value="1"/>
</dbReference>
<comment type="caution">
    <text evidence="6">The sequence shown here is derived from an EMBL/GenBank/DDBJ whole genome shotgun (WGS) entry which is preliminary data.</text>
</comment>
<dbReference type="InterPro" id="IPR021131">
    <property type="entry name" value="Ribosomal_uL15/eL18"/>
</dbReference>
<evidence type="ECO:0000256" key="1">
    <source>
        <dbReference type="ARBA" id="ARBA00006815"/>
    </source>
</evidence>
<dbReference type="InterPro" id="IPR036227">
    <property type="entry name" value="Ribosomal_uL15/eL18_sf"/>
</dbReference>
<organism evidence="6 7">
    <name type="scientific">candidate division MSBL1 archaeon SCGC-AAA259I09</name>
    <dbReference type="NCBI Taxonomy" id="1698267"/>
    <lineage>
        <taxon>Archaea</taxon>
        <taxon>Methanobacteriati</taxon>
        <taxon>Methanobacteriota</taxon>
        <taxon>candidate division MSBL1</taxon>
    </lineage>
</organism>
<keyword evidence="7" id="KW-1185">Reference proteome</keyword>
<protein>
    <recommendedName>
        <fullName evidence="4">Large ribosomal subunit protein eL18</fullName>
    </recommendedName>
</protein>